<name>A0A5E7GKV6_PSEFL</name>
<sequence length="243" mass="27047">MEKLFRAFRWLDFDQFAGYLAYLTETPIDNDAIFQLIEDGALPVWCDTSFCAAVLAADDTPALLPPDRYQKISRYQHGIIYMLSPTGEELVVTTCDDSNSSPWEDHVMRLRPADVETLAALMNGTAEQPYTVELNQLRQQLESERAARTAAEQKAKQAEAEPKSSHLLAIAGLLELLLENDRPRYRQGTAAQAIADKGWRAASESILNKLFAEANAAAKDARKETQAKIEAIQAAITNEHSHL</sequence>
<protein>
    <submittedName>
        <fullName evidence="2">Uncharacterized protein</fullName>
    </submittedName>
</protein>
<reference evidence="2 3" key="1">
    <citation type="submission" date="2019-09" db="EMBL/GenBank/DDBJ databases">
        <authorList>
            <person name="Chandra G."/>
            <person name="Truman W A."/>
        </authorList>
    </citation>
    <scope>NUCLEOTIDE SEQUENCE [LARGE SCALE GENOMIC DNA]</scope>
    <source>
        <strain evidence="2">PS854</strain>
    </source>
</reference>
<proteinExistence type="predicted"/>
<feature type="coiled-coil region" evidence="1">
    <location>
        <begin position="134"/>
        <end position="161"/>
    </location>
</feature>
<evidence type="ECO:0000256" key="1">
    <source>
        <dbReference type="SAM" id="Coils"/>
    </source>
</evidence>
<dbReference type="EMBL" id="CABVIF010000001">
    <property type="protein sequence ID" value="VVO51482.1"/>
    <property type="molecule type" value="Genomic_DNA"/>
</dbReference>
<keyword evidence="1" id="KW-0175">Coiled coil</keyword>
<accession>A0A5E7GKV6</accession>
<gene>
    <name evidence="2" type="ORF">PS854_00310</name>
</gene>
<dbReference type="Proteomes" id="UP000327111">
    <property type="component" value="Unassembled WGS sequence"/>
</dbReference>
<dbReference type="RefSeq" id="WP_150731969.1">
    <property type="nucleotide sequence ID" value="NZ_CABVIF010000001.1"/>
</dbReference>
<evidence type="ECO:0000313" key="2">
    <source>
        <dbReference type="EMBL" id="VVO51482.1"/>
    </source>
</evidence>
<dbReference type="AlphaFoldDB" id="A0A5E7GKV6"/>
<evidence type="ECO:0000313" key="3">
    <source>
        <dbReference type="Proteomes" id="UP000327111"/>
    </source>
</evidence>
<organism evidence="2 3">
    <name type="scientific">Pseudomonas fluorescens</name>
    <dbReference type="NCBI Taxonomy" id="294"/>
    <lineage>
        <taxon>Bacteria</taxon>
        <taxon>Pseudomonadati</taxon>
        <taxon>Pseudomonadota</taxon>
        <taxon>Gammaproteobacteria</taxon>
        <taxon>Pseudomonadales</taxon>
        <taxon>Pseudomonadaceae</taxon>
        <taxon>Pseudomonas</taxon>
    </lineage>
</organism>